<keyword evidence="2" id="KW-0812">Transmembrane</keyword>
<organism evidence="3 4">
    <name type="scientific">Pendulispora brunnea</name>
    <dbReference type="NCBI Taxonomy" id="2905690"/>
    <lineage>
        <taxon>Bacteria</taxon>
        <taxon>Pseudomonadati</taxon>
        <taxon>Myxococcota</taxon>
        <taxon>Myxococcia</taxon>
        <taxon>Myxococcales</taxon>
        <taxon>Sorangiineae</taxon>
        <taxon>Pendulisporaceae</taxon>
        <taxon>Pendulispora</taxon>
    </lineage>
</organism>
<evidence type="ECO:0000256" key="1">
    <source>
        <dbReference type="SAM" id="MobiDB-lite"/>
    </source>
</evidence>
<keyword evidence="2" id="KW-1133">Transmembrane helix</keyword>
<dbReference type="RefSeq" id="WP_394843072.1">
    <property type="nucleotide sequence ID" value="NZ_CP089982.1"/>
</dbReference>
<dbReference type="EMBL" id="CP089982">
    <property type="protein sequence ID" value="WXA92470.1"/>
    <property type="molecule type" value="Genomic_DNA"/>
</dbReference>
<name>A0ABZ2K4J3_9BACT</name>
<keyword evidence="2" id="KW-0472">Membrane</keyword>
<feature type="compositionally biased region" description="Low complexity" evidence="1">
    <location>
        <begin position="128"/>
        <end position="154"/>
    </location>
</feature>
<evidence type="ECO:0000313" key="3">
    <source>
        <dbReference type="EMBL" id="WXA92470.1"/>
    </source>
</evidence>
<dbReference type="Proteomes" id="UP001379533">
    <property type="component" value="Chromosome"/>
</dbReference>
<gene>
    <name evidence="3" type="ORF">LZC95_39225</name>
</gene>
<proteinExistence type="predicted"/>
<evidence type="ECO:0008006" key="5">
    <source>
        <dbReference type="Google" id="ProtNLM"/>
    </source>
</evidence>
<sequence>MTAGSPFGEEAMLDLMAYADGELEGAAAERVAAWVARDAEAARWVEEFRTLSECIAVSESARPVPKAVDRIVDSVMEKATRYEVDRKPNADPKPIRMRRAVVAGTVSAALALAASWFMFFRTPDFPETSAPTTVASTAPAAPSEPETPGTEPSAVAAAPENEVTPGGVELEQVESPSREISVFYVPAVSGESASSVVVWIGDNKPGTK</sequence>
<evidence type="ECO:0000256" key="2">
    <source>
        <dbReference type="SAM" id="Phobius"/>
    </source>
</evidence>
<keyword evidence="4" id="KW-1185">Reference proteome</keyword>
<accession>A0ABZ2K4J3</accession>
<feature type="region of interest" description="Disordered" evidence="1">
    <location>
        <begin position="128"/>
        <end position="176"/>
    </location>
</feature>
<protein>
    <recommendedName>
        <fullName evidence="5">Anti-sigma factor</fullName>
    </recommendedName>
</protein>
<evidence type="ECO:0000313" key="4">
    <source>
        <dbReference type="Proteomes" id="UP001379533"/>
    </source>
</evidence>
<feature type="transmembrane region" description="Helical" evidence="2">
    <location>
        <begin position="100"/>
        <end position="119"/>
    </location>
</feature>
<reference evidence="3 4" key="1">
    <citation type="submission" date="2021-12" db="EMBL/GenBank/DDBJ databases">
        <title>Discovery of the Pendulisporaceae a myxobacterial family with distinct sporulation behavior and unique specialized metabolism.</title>
        <authorList>
            <person name="Garcia R."/>
            <person name="Popoff A."/>
            <person name="Bader C.D."/>
            <person name="Loehr J."/>
            <person name="Walesch S."/>
            <person name="Walt C."/>
            <person name="Boldt J."/>
            <person name="Bunk B."/>
            <person name="Haeckl F.J.F.P.J."/>
            <person name="Gunesch A.P."/>
            <person name="Birkelbach J."/>
            <person name="Nuebel U."/>
            <person name="Pietschmann T."/>
            <person name="Bach T."/>
            <person name="Mueller R."/>
        </authorList>
    </citation>
    <scope>NUCLEOTIDE SEQUENCE [LARGE SCALE GENOMIC DNA]</scope>
    <source>
        <strain evidence="3 4">MSr12523</strain>
    </source>
</reference>